<feature type="compositionally biased region" description="Low complexity" evidence="3">
    <location>
        <begin position="462"/>
        <end position="476"/>
    </location>
</feature>
<evidence type="ECO:0000259" key="4">
    <source>
        <dbReference type="PROSITE" id="PS50234"/>
    </source>
</evidence>
<feature type="region of interest" description="Disordered" evidence="3">
    <location>
        <begin position="1508"/>
        <end position="1531"/>
    </location>
</feature>
<evidence type="ECO:0008006" key="8">
    <source>
        <dbReference type="Google" id="ProtNLM"/>
    </source>
</evidence>
<feature type="domain" description="VWFA" evidence="4">
    <location>
        <begin position="525"/>
        <end position="700"/>
    </location>
</feature>
<dbReference type="PANTHER" id="PTHR24020">
    <property type="entry name" value="COLLAGEN ALPHA"/>
    <property type="match status" value="1"/>
</dbReference>
<evidence type="ECO:0000256" key="1">
    <source>
        <dbReference type="ARBA" id="ARBA00022656"/>
    </source>
</evidence>
<proteinExistence type="predicted"/>
<evidence type="ECO:0000256" key="3">
    <source>
        <dbReference type="SAM" id="MobiDB-lite"/>
    </source>
</evidence>
<dbReference type="CDD" id="cd01450">
    <property type="entry name" value="vWFA_subfamily_ECM"/>
    <property type="match status" value="5"/>
</dbReference>
<evidence type="ECO:0000313" key="6">
    <source>
        <dbReference type="EMBL" id="CAH3126474.1"/>
    </source>
</evidence>
<sequence length="1889" mass="205133">MAIFTDVAFHFEVPGGGLAFDLGFIVDGSKVIDEQGTGNFRKCLEFVKEILRIFPVTTDGIHAGLVTYGEDSQVHFNFDTDIKQLNIEASIDSITYPGGESQTGNALYTAMTKLFPHSGRQNVAHVLIVITGSDSKDEVEPAAQELRAGGVRLFCVGVGGRYDESQLEVIANSPSDTYVVTSEFNSLMNVVLVLVPRILAVLDESAGKPTPTPSQSLLSQGGIVESKIDLGFLIDGTDTVGAENYRLALDYMKSIYRAFWTQFSSIHLGLVVFGETARLIFDFDNKYDDKTETNKAIDSASFPGGKTASIGEALISAKTHLFGIKHHDSYKRILVLITGSTSTDDIFTGAEMLKANNVNVFCVGVGNQYDEAQLDGIASEPSSNNILTVPSYSNLPSLTQTLIDKIEEARTSYIPPKEPIFSSGRFQRNVSQPGQSSRKPGLGPPIRIPPAVISPQSGQVRPSPTTTPTNSTPASSLVSPSRPVFGGGGKMPVNGIMTSRPTIERPPKWQPHVPPLVPKEDEKLDLVFLLDGPASMPNNGFQAVKIFIKKIYSNFPIGEDATHIGLVLSGKASPVVLNLTDNKGAQSVNTKVLSTTSPSFEENALGKGLIATKENVFDISARPGGRQVLMVLAAGKSDDDTKMPSRVLRDKGVNIFAVGIGNNVDVNQLRDIVTLPEEEHLTQSTVENLDKLLSPMVQNIRKVLAESVVPFGPAGLKMDLGFLLDVSLKNLRHDQFQNILNSVKSIYSSFEIGEDKTRVGVVTYSTRPRIAVSLDQYTTRQSLDTAIDRIVVSPGQSALGKGLSAVQNELFKRKTRSETPKVLVVVTAGTSIDDLVKPSAELKRLNITIFCVGVEANVNRNQLNIVASSPVKDHVMVGSVSYRETAGENLASRIKKAVQVDLGFLVDGSRNALESDFKQSLDTVKYIYSTFPISQEDVHVALGIISGSPEIIFSFDKYFDKQSLDMSISSVEFPGTSQNSNIGQSLTLVKEMLYSSSSRKAVRQILVILVHGESNDSLSDPVRRLRDSGVEIFCLGVGKKINVSELAEIASTPTENHVVMDNIIDLPRGARDLVDKLQIAKVQQGTLSNERKPAIDLVVLVERSKNTKPEDFERIKEIVRSTYHNFRVSQNGVHVAVAFFGVETQIVFNLNTHDDPQEMDINVNNVAYLSGPSMAGNAFRDIKTQIFDPNSRQTVPRVVLTIMTGTPSDEIERAVNELKKDCTLMFALGLTTTFSPQTLNVASGEPRSEYSLISETFPEANMVAQKMADKIKKVVSIEKSRSPRCAQLGDSKLDIAFIVSDCQTTAKDSFQQQLDFVSDLHKSLALAPDKNRVAIISVANGAQILQPLTSAPSDPSAVMSAYINQPTADCMFGKGLETARSIFEATGVRGFLQILVVLLAGKSIDDISKPSQNLHEAGVLVYTVDLSNTQPTRKSDVIKMVVTDPASEFFISTPGFPIPGSTRKALLEKLTSVIQISKELVCSPSTKGCNNNNTSGYSFLFSPAGLQPSQVQPQNTSKPSSSVSPVGSSIQGGNHSRMAAIDLVFLVEGSDAVNDSLFSTMFDIVKDILTRFPVSINRTHVAVAVYAAETKIVVNLNDIYNSSKIKEALDSVKKPTGHNLAGKALKTVKTDIYDKTGRTGAASRVLLHIMCSESLDDVIQPVKDLREERVKIIAAGACPEVKKAELCNIGSPPLCDNSVLIQTFKPPSSPGRELADRLKKGVPVENVTQPSTGEVYKCSFASLAMQTRPFQPNVLWHGSPVQSMFPLVPALVPVHPLQALPPASNIWTYDIPIQRDPVAPDPYTVHDDSYLYSPACVDYDPACSGYIGINGYCDGPAIGYSHDYLMKMCKKSCGLCKTDKDYLSEGIWIKKTVVPKITRQQRKPNSGRN</sequence>
<accession>A0ABN8NY04</accession>
<dbReference type="InterPro" id="IPR036465">
    <property type="entry name" value="vWFA_dom_sf"/>
</dbReference>
<dbReference type="InterPro" id="IPR002035">
    <property type="entry name" value="VWF_A"/>
</dbReference>
<feature type="domain" description="VWFA" evidence="4">
    <location>
        <begin position="1542"/>
        <end position="1718"/>
    </location>
</feature>
<dbReference type="PROSITE" id="PS51670">
    <property type="entry name" value="SHKT"/>
    <property type="match status" value="1"/>
</dbReference>
<dbReference type="SUPFAM" id="SSF53300">
    <property type="entry name" value="vWA-like"/>
    <property type="match status" value="8"/>
</dbReference>
<dbReference type="Pfam" id="PF00092">
    <property type="entry name" value="VWA"/>
    <property type="match status" value="8"/>
</dbReference>
<feature type="domain" description="VWFA" evidence="4">
    <location>
        <begin position="1096"/>
        <end position="1271"/>
    </location>
</feature>
<gene>
    <name evidence="6" type="ORF">PLOB_00032453</name>
</gene>
<name>A0ABN8NY04_9CNID</name>
<dbReference type="Proteomes" id="UP001159405">
    <property type="component" value="Unassembled WGS sequence"/>
</dbReference>
<comment type="caution">
    <text evidence="6">The sequence shown here is derived from an EMBL/GenBank/DDBJ whole genome shotgun (WGS) entry which is preliminary data.</text>
</comment>
<evidence type="ECO:0000313" key="7">
    <source>
        <dbReference type="Proteomes" id="UP001159405"/>
    </source>
</evidence>
<feature type="domain" description="VWFA" evidence="4">
    <location>
        <begin position="901"/>
        <end position="1077"/>
    </location>
</feature>
<feature type="region of interest" description="Disordered" evidence="3">
    <location>
        <begin position="414"/>
        <end position="492"/>
    </location>
</feature>
<keyword evidence="1" id="KW-0800">Toxin</keyword>
<dbReference type="PANTHER" id="PTHR24020:SF20">
    <property type="entry name" value="PH DOMAIN-CONTAINING PROTEIN"/>
    <property type="match status" value="1"/>
</dbReference>
<feature type="domain" description="VWFA" evidence="4">
    <location>
        <begin position="21"/>
        <end position="198"/>
    </location>
</feature>
<dbReference type="EMBL" id="CALNXK010000042">
    <property type="protein sequence ID" value="CAH3126474.1"/>
    <property type="molecule type" value="Genomic_DNA"/>
</dbReference>
<feature type="domain" description="VWFA" evidence="4">
    <location>
        <begin position="229"/>
        <end position="406"/>
    </location>
</feature>
<dbReference type="PROSITE" id="PS50234">
    <property type="entry name" value="VWFA"/>
    <property type="match status" value="8"/>
</dbReference>
<feature type="domain" description="VWFA" evidence="4">
    <location>
        <begin position="719"/>
        <end position="898"/>
    </location>
</feature>
<feature type="domain" description="ShKT" evidence="5">
    <location>
        <begin position="1816"/>
        <end position="1856"/>
    </location>
</feature>
<comment type="caution">
    <text evidence="2">Lacks conserved residue(s) required for the propagation of feature annotation.</text>
</comment>
<evidence type="ECO:0000256" key="2">
    <source>
        <dbReference type="PROSITE-ProRule" id="PRU01005"/>
    </source>
</evidence>
<dbReference type="InterPro" id="IPR003582">
    <property type="entry name" value="ShKT_dom"/>
</dbReference>
<dbReference type="InterPro" id="IPR050525">
    <property type="entry name" value="ECM_Assembly_Org"/>
</dbReference>
<feature type="domain" description="VWFA" evidence="4">
    <location>
        <begin position="1294"/>
        <end position="1470"/>
    </location>
</feature>
<feature type="compositionally biased region" description="Low complexity" evidence="3">
    <location>
        <begin position="1517"/>
        <end position="1529"/>
    </location>
</feature>
<dbReference type="Gene3D" id="3.40.50.410">
    <property type="entry name" value="von Willebrand factor, type A domain"/>
    <property type="match status" value="8"/>
</dbReference>
<organism evidence="6 7">
    <name type="scientific">Porites lobata</name>
    <dbReference type="NCBI Taxonomy" id="104759"/>
    <lineage>
        <taxon>Eukaryota</taxon>
        <taxon>Metazoa</taxon>
        <taxon>Cnidaria</taxon>
        <taxon>Anthozoa</taxon>
        <taxon>Hexacorallia</taxon>
        <taxon>Scleractinia</taxon>
        <taxon>Fungiina</taxon>
        <taxon>Poritidae</taxon>
        <taxon>Porites</taxon>
    </lineage>
</organism>
<dbReference type="PRINTS" id="PR00453">
    <property type="entry name" value="VWFADOMAIN"/>
</dbReference>
<protein>
    <recommendedName>
        <fullName evidence="8">Collagen alpha-3(VI) chain</fullName>
    </recommendedName>
</protein>
<evidence type="ECO:0000259" key="5">
    <source>
        <dbReference type="PROSITE" id="PS51670"/>
    </source>
</evidence>
<dbReference type="SMART" id="SM00327">
    <property type="entry name" value="VWA"/>
    <property type="match status" value="8"/>
</dbReference>
<keyword evidence="7" id="KW-1185">Reference proteome</keyword>
<reference evidence="6 7" key="1">
    <citation type="submission" date="2022-05" db="EMBL/GenBank/DDBJ databases">
        <authorList>
            <consortium name="Genoscope - CEA"/>
            <person name="William W."/>
        </authorList>
    </citation>
    <scope>NUCLEOTIDE SEQUENCE [LARGE SCALE GENOMIC DNA]</scope>
</reference>
<feature type="compositionally biased region" description="Polar residues" evidence="3">
    <location>
        <begin position="424"/>
        <end position="438"/>
    </location>
</feature>